<dbReference type="CDD" id="cd02440">
    <property type="entry name" value="AdoMet_MTases"/>
    <property type="match status" value="1"/>
</dbReference>
<keyword evidence="2" id="KW-0808">Transferase</keyword>
<comment type="caution">
    <text evidence="2">The sequence shown here is derived from an EMBL/GenBank/DDBJ whole genome shotgun (WGS) entry which is preliminary data.</text>
</comment>
<dbReference type="InterPro" id="IPR029063">
    <property type="entry name" value="SAM-dependent_MTases_sf"/>
</dbReference>
<dbReference type="Proteomes" id="UP000620075">
    <property type="component" value="Unassembled WGS sequence"/>
</dbReference>
<dbReference type="SUPFAM" id="SSF53335">
    <property type="entry name" value="S-adenosyl-L-methionine-dependent methyltransferases"/>
    <property type="match status" value="1"/>
</dbReference>
<name>A0A934NCH8_9BACT</name>
<dbReference type="Gene3D" id="3.40.50.150">
    <property type="entry name" value="Vaccinia Virus protein VP39"/>
    <property type="match status" value="1"/>
</dbReference>
<dbReference type="EMBL" id="JAEKNQ010000038">
    <property type="protein sequence ID" value="MBJ7603501.1"/>
    <property type="molecule type" value="Genomic_DNA"/>
</dbReference>
<evidence type="ECO:0000313" key="3">
    <source>
        <dbReference type="Proteomes" id="UP000620075"/>
    </source>
</evidence>
<dbReference type="RefSeq" id="WP_338179631.1">
    <property type="nucleotide sequence ID" value="NZ_JAEKNQ010000038.1"/>
</dbReference>
<protein>
    <submittedName>
        <fullName evidence="2">Class I SAM-dependent methyltransferase</fullName>
    </submittedName>
</protein>
<dbReference type="InterPro" id="IPR041698">
    <property type="entry name" value="Methyltransf_25"/>
</dbReference>
<dbReference type="GO" id="GO:0032259">
    <property type="term" value="P:methylation"/>
    <property type="evidence" value="ECO:0007669"/>
    <property type="project" value="UniProtKB-KW"/>
</dbReference>
<keyword evidence="2" id="KW-0489">Methyltransferase</keyword>
<organism evidence="2 3">
    <name type="scientific">Candidatus Dormiibacter inghamiae</name>
    <dbReference type="NCBI Taxonomy" id="3127013"/>
    <lineage>
        <taxon>Bacteria</taxon>
        <taxon>Bacillati</taxon>
        <taxon>Candidatus Dormiibacterota</taxon>
        <taxon>Candidatus Dormibacteria</taxon>
        <taxon>Candidatus Dormibacterales</taxon>
        <taxon>Candidatus Dormibacteraceae</taxon>
        <taxon>Candidatus Dormiibacter</taxon>
    </lineage>
</organism>
<dbReference type="GO" id="GO:0008168">
    <property type="term" value="F:methyltransferase activity"/>
    <property type="evidence" value="ECO:0007669"/>
    <property type="project" value="UniProtKB-KW"/>
</dbReference>
<accession>A0A934NCH8</accession>
<reference evidence="2 3" key="1">
    <citation type="submission" date="2020-10" db="EMBL/GenBank/DDBJ databases">
        <title>Ca. Dormibacterota MAGs.</title>
        <authorList>
            <person name="Montgomery K."/>
        </authorList>
    </citation>
    <scope>NUCLEOTIDE SEQUENCE [LARGE SCALE GENOMIC DNA]</scope>
    <source>
        <strain evidence="2">SC8811_S16_3</strain>
    </source>
</reference>
<evidence type="ECO:0000259" key="1">
    <source>
        <dbReference type="Pfam" id="PF13649"/>
    </source>
</evidence>
<proteinExistence type="predicted"/>
<gene>
    <name evidence="2" type="ORF">JF888_09990</name>
</gene>
<evidence type="ECO:0000313" key="2">
    <source>
        <dbReference type="EMBL" id="MBJ7603501.1"/>
    </source>
</evidence>
<dbReference type="Pfam" id="PF13649">
    <property type="entry name" value="Methyltransf_25"/>
    <property type="match status" value="1"/>
</dbReference>
<feature type="domain" description="Methyltransferase" evidence="1">
    <location>
        <begin position="45"/>
        <end position="110"/>
    </location>
</feature>
<sequence>MPPARFVRDDPLAPDPGFAELYGQLPEVEDLEPWLAWCRPAGGPVLYLGVGAGRLALPLLRAGVELVGVDAHPGMLAILRRRSPGLRLLQARLEDLALTVRFPLVMAPSGLLQTEALLRRAALLSTHWLAFELLNPHWLLASPGPGVRVLATSGDSVRLEVDYLGGQWTQQAEVQLTWPERIEHRLLRCGLELVVMRGASDKVGLSESPTFAVLSQLLE</sequence>
<dbReference type="AlphaFoldDB" id="A0A934NCH8"/>